<accession>A0A4V6DFW1</accession>
<evidence type="ECO:0000313" key="2">
    <source>
        <dbReference type="Proteomes" id="UP000298652"/>
    </source>
</evidence>
<name>A0A4V6DFW1_SETVI</name>
<organism evidence="1 2">
    <name type="scientific">Setaria viridis</name>
    <name type="common">Green bristlegrass</name>
    <name type="synonym">Setaria italica subsp. viridis</name>
    <dbReference type="NCBI Taxonomy" id="4556"/>
    <lineage>
        <taxon>Eukaryota</taxon>
        <taxon>Viridiplantae</taxon>
        <taxon>Streptophyta</taxon>
        <taxon>Embryophyta</taxon>
        <taxon>Tracheophyta</taxon>
        <taxon>Spermatophyta</taxon>
        <taxon>Magnoliopsida</taxon>
        <taxon>Liliopsida</taxon>
        <taxon>Poales</taxon>
        <taxon>Poaceae</taxon>
        <taxon>PACMAD clade</taxon>
        <taxon>Panicoideae</taxon>
        <taxon>Panicodae</taxon>
        <taxon>Paniceae</taxon>
        <taxon>Cenchrinae</taxon>
        <taxon>Setaria</taxon>
    </lineage>
</organism>
<protein>
    <submittedName>
        <fullName evidence="1">Uncharacterized protein</fullName>
    </submittedName>
</protein>
<evidence type="ECO:0000313" key="1">
    <source>
        <dbReference type="EMBL" id="TKW41946.1"/>
    </source>
</evidence>
<dbReference type="EMBL" id="CM016552">
    <property type="protein sequence ID" value="TKW41946.1"/>
    <property type="molecule type" value="Genomic_DNA"/>
</dbReference>
<dbReference type="Gramene" id="TKW41946">
    <property type="protein sequence ID" value="TKW41946"/>
    <property type="gene ID" value="SEVIR_1G350950v2"/>
</dbReference>
<gene>
    <name evidence="1" type="ORF">SEVIR_1G350950v2</name>
</gene>
<proteinExistence type="predicted"/>
<sequence>MCSLFKWCIFSSVEQRGVLISRLRIVQAFLHQSFIGLSYICWYLAFNFQFELADDGRLCCGSIFLWKRVYPPTEESDRHTVIVVEGPYSVEYDSVYVFLTVWLGL</sequence>
<dbReference type="Proteomes" id="UP000298652">
    <property type="component" value="Chromosome 1"/>
</dbReference>
<dbReference type="AlphaFoldDB" id="A0A4V6DFW1"/>
<keyword evidence="2" id="KW-1185">Reference proteome</keyword>
<reference evidence="1" key="1">
    <citation type="submission" date="2019-03" db="EMBL/GenBank/DDBJ databases">
        <title>WGS assembly of Setaria viridis.</title>
        <authorList>
            <person name="Huang P."/>
            <person name="Jenkins J."/>
            <person name="Grimwood J."/>
            <person name="Barry K."/>
            <person name="Healey A."/>
            <person name="Mamidi S."/>
            <person name="Sreedasyam A."/>
            <person name="Shu S."/>
            <person name="Feldman M."/>
            <person name="Wu J."/>
            <person name="Yu Y."/>
            <person name="Chen C."/>
            <person name="Johnson J."/>
            <person name="Rokhsar D."/>
            <person name="Baxter I."/>
            <person name="Schmutz J."/>
            <person name="Brutnell T."/>
            <person name="Kellogg E."/>
        </authorList>
    </citation>
    <scope>NUCLEOTIDE SEQUENCE [LARGE SCALE GENOMIC DNA]</scope>
</reference>